<dbReference type="InterPro" id="IPR006034">
    <property type="entry name" value="Asparaginase/glutaminase-like"/>
</dbReference>
<dbReference type="SUPFAM" id="SSF53774">
    <property type="entry name" value="Glutaminase/Asparaginase"/>
    <property type="match status" value="1"/>
</dbReference>
<dbReference type="Pfam" id="PF00710">
    <property type="entry name" value="Asparaginase"/>
    <property type="match status" value="1"/>
</dbReference>
<dbReference type="Gene3D" id="3.40.50.40">
    <property type="match status" value="1"/>
</dbReference>
<feature type="active site" evidence="5">
    <location>
        <position position="172"/>
    </location>
</feature>
<dbReference type="SMART" id="SM00870">
    <property type="entry name" value="Asparaginase"/>
    <property type="match status" value="1"/>
</dbReference>
<evidence type="ECO:0000256" key="2">
    <source>
        <dbReference type="ARBA" id="ARBA00022801"/>
    </source>
</evidence>
<keyword evidence="11" id="KW-1185">Reference proteome</keyword>
<dbReference type="InterPro" id="IPR027475">
    <property type="entry name" value="Asparaginase/glutaminase_AS2"/>
</dbReference>
<dbReference type="NCBIfam" id="TIGR00520">
    <property type="entry name" value="asnASE_II"/>
    <property type="match status" value="1"/>
</dbReference>
<feature type="binding site" evidence="4">
    <location>
        <begin position="172"/>
        <end position="173"/>
    </location>
    <ligand>
        <name>substrate</name>
    </ligand>
</feature>
<feature type="region of interest" description="Disordered" evidence="7">
    <location>
        <begin position="24"/>
        <end position="82"/>
    </location>
</feature>
<feature type="domain" description="L-asparaginase N-terminal" evidence="8">
    <location>
        <begin position="85"/>
        <end position="275"/>
    </location>
</feature>
<evidence type="ECO:0000256" key="6">
    <source>
        <dbReference type="RuleBase" id="RU004456"/>
    </source>
</evidence>
<dbReference type="Proteomes" id="UP000064967">
    <property type="component" value="Chromosome"/>
</dbReference>
<name>A0A0K1Q5S4_9BACT</name>
<dbReference type="STRING" id="1391654.AKJ09_07675"/>
<dbReference type="PANTHER" id="PTHR11707">
    <property type="entry name" value="L-ASPARAGINASE"/>
    <property type="match status" value="1"/>
</dbReference>
<reference evidence="10 11" key="1">
    <citation type="submission" date="2015-08" db="EMBL/GenBank/DDBJ databases">
        <authorList>
            <person name="Babu N.S."/>
            <person name="Beckwith C.J."/>
            <person name="Beseler K.G."/>
            <person name="Brison A."/>
            <person name="Carone J.V."/>
            <person name="Caskin T.P."/>
            <person name="Diamond M."/>
            <person name="Durham M.E."/>
            <person name="Foxe J.M."/>
            <person name="Go M."/>
            <person name="Henderson B.A."/>
            <person name="Jones I.B."/>
            <person name="McGettigan J.A."/>
            <person name="Micheletti S.J."/>
            <person name="Nasrallah M.E."/>
            <person name="Ortiz D."/>
            <person name="Piller C.R."/>
            <person name="Privatt S.R."/>
            <person name="Schneider S.L."/>
            <person name="Sharp S."/>
            <person name="Smith T.C."/>
            <person name="Stanton J.D."/>
            <person name="Ullery H.E."/>
            <person name="Wilson R.J."/>
            <person name="Serrano M.G."/>
            <person name="Buck G."/>
            <person name="Lee V."/>
            <person name="Wang Y."/>
            <person name="Carvalho R."/>
            <person name="Voegtly L."/>
            <person name="Shi R."/>
            <person name="Duckworth R."/>
            <person name="Johnson A."/>
            <person name="Loviza R."/>
            <person name="Walstead R."/>
            <person name="Shah Z."/>
            <person name="Kiflezghi M."/>
            <person name="Wade K."/>
            <person name="Ball S.L."/>
            <person name="Bradley K.W."/>
            <person name="Asai D.J."/>
            <person name="Bowman C.A."/>
            <person name="Russell D.A."/>
            <person name="Pope W.H."/>
            <person name="Jacobs-Sera D."/>
            <person name="Hendrix R.W."/>
            <person name="Hatfull G.F."/>
        </authorList>
    </citation>
    <scope>NUCLEOTIDE SEQUENCE [LARGE SCALE GENOMIC DNA]</scope>
    <source>
        <strain evidence="10 11">DSM 27648</strain>
    </source>
</reference>
<dbReference type="InterPro" id="IPR027474">
    <property type="entry name" value="L-asparaginase_N"/>
</dbReference>
<dbReference type="KEGG" id="llu:AKJ09_07675"/>
<dbReference type="PIRSF" id="PIRSF001220">
    <property type="entry name" value="L-ASNase_gatD"/>
    <property type="match status" value="1"/>
</dbReference>
<dbReference type="EMBL" id="CP012333">
    <property type="protein sequence ID" value="AKV01012.1"/>
    <property type="molecule type" value="Genomic_DNA"/>
</dbReference>
<dbReference type="PROSITE" id="PS51257">
    <property type="entry name" value="PROKAR_LIPOPROTEIN"/>
    <property type="match status" value="1"/>
</dbReference>
<evidence type="ECO:0000256" key="3">
    <source>
        <dbReference type="PIRSR" id="PIRSR001220-1"/>
    </source>
</evidence>
<evidence type="ECO:0000256" key="1">
    <source>
        <dbReference type="ARBA" id="ARBA00010518"/>
    </source>
</evidence>
<sequence>MRPIGVLGFGTALAAVMFACSHNEPPKVPESETTVTTTPPSATDAGPPATDAGASATGTTTTTSSVVSSSESKSNVGESKGPKRNVKILATGGTIAGAGSAGGYGYTSGEFKVDDLIKAVPNIDKLANLSGEQVANIGSQDMNDQVWLKLAKRANELLSRADVDGIVITHGTDTMEETAYFLTLVLRGDKPVALVGSMRPATAISADGPANLYNAVAAVSSPGAKGRGVMVVLNDKIHDARNVTKTNTTNVETFESTNRGPVGLVNSGSVDWFEKMNKKNRGLSEFSITGHNTLPNVEIIYAHSNMDASLIDSAIQNGAKGIVIAGVGDGNMSKAALDALQKAVKSGIVVVRSTRLQSGLVLRNNEVNDDKMGFVASGELNPSKSRVLLQLALLKTKEPKEVQRIFNEY</sequence>
<dbReference type="Gene3D" id="3.40.50.1170">
    <property type="entry name" value="L-asparaginase, N-terminal domain"/>
    <property type="match status" value="1"/>
</dbReference>
<dbReference type="InterPro" id="IPR004550">
    <property type="entry name" value="AsnASE_II"/>
</dbReference>
<evidence type="ECO:0000259" key="9">
    <source>
        <dbReference type="Pfam" id="PF17763"/>
    </source>
</evidence>
<dbReference type="Pfam" id="PF17763">
    <property type="entry name" value="Asparaginase_C"/>
    <property type="match status" value="1"/>
</dbReference>
<dbReference type="PROSITE" id="PS51732">
    <property type="entry name" value="ASN_GLN_ASE_3"/>
    <property type="match status" value="1"/>
</dbReference>
<feature type="active site" description="O-isoaspartyl threonine intermediate" evidence="3">
    <location>
        <position position="94"/>
    </location>
</feature>
<evidence type="ECO:0000256" key="5">
    <source>
        <dbReference type="PROSITE-ProRule" id="PRU10100"/>
    </source>
</evidence>
<dbReference type="InterPro" id="IPR036152">
    <property type="entry name" value="Asp/glu_Ase-like_sf"/>
</dbReference>
<evidence type="ECO:0000313" key="11">
    <source>
        <dbReference type="Proteomes" id="UP000064967"/>
    </source>
</evidence>
<feature type="binding site" evidence="4">
    <location>
        <position position="139"/>
    </location>
    <ligand>
        <name>substrate</name>
    </ligand>
</feature>
<evidence type="ECO:0000256" key="4">
    <source>
        <dbReference type="PIRSR" id="PIRSR001220-2"/>
    </source>
</evidence>
<dbReference type="InterPro" id="IPR027473">
    <property type="entry name" value="L-asparaginase_C"/>
</dbReference>
<proteinExistence type="inferred from homology"/>
<dbReference type="CDD" id="cd08964">
    <property type="entry name" value="L-asparaginase_II"/>
    <property type="match status" value="1"/>
</dbReference>
<organism evidence="10 11">
    <name type="scientific">Labilithrix luteola</name>
    <dbReference type="NCBI Taxonomy" id="1391654"/>
    <lineage>
        <taxon>Bacteria</taxon>
        <taxon>Pseudomonadati</taxon>
        <taxon>Myxococcota</taxon>
        <taxon>Polyangia</taxon>
        <taxon>Polyangiales</taxon>
        <taxon>Labilitrichaceae</taxon>
        <taxon>Labilithrix</taxon>
    </lineage>
</organism>
<dbReference type="RefSeq" id="WP_240488689.1">
    <property type="nucleotide sequence ID" value="NZ_CP012333.1"/>
</dbReference>
<protein>
    <submittedName>
        <fullName evidence="10">L-asparaginase</fullName>
    </submittedName>
</protein>
<comment type="similarity">
    <text evidence="1 6">Belongs to the asparaginase 1 family.</text>
</comment>
<feature type="domain" description="Asparaginase/glutaminase C-terminal" evidence="9">
    <location>
        <begin position="296"/>
        <end position="406"/>
    </location>
</feature>
<dbReference type="PANTHER" id="PTHR11707:SF28">
    <property type="entry name" value="60 KDA LYSOPHOSPHOLIPASE"/>
    <property type="match status" value="1"/>
</dbReference>
<keyword evidence="2" id="KW-0378">Hydrolase</keyword>
<dbReference type="InterPro" id="IPR037152">
    <property type="entry name" value="L-asparaginase_N_sf"/>
</dbReference>
<feature type="compositionally biased region" description="Low complexity" evidence="7">
    <location>
        <begin position="31"/>
        <end position="70"/>
    </location>
</feature>
<evidence type="ECO:0000259" key="8">
    <source>
        <dbReference type="Pfam" id="PF00710"/>
    </source>
</evidence>
<evidence type="ECO:0000313" key="10">
    <source>
        <dbReference type="EMBL" id="AKV01012.1"/>
    </source>
</evidence>
<accession>A0A0K1Q5S4</accession>
<dbReference type="GO" id="GO:0006528">
    <property type="term" value="P:asparagine metabolic process"/>
    <property type="evidence" value="ECO:0007669"/>
    <property type="project" value="InterPro"/>
</dbReference>
<dbReference type="PROSITE" id="PS00917">
    <property type="entry name" value="ASN_GLN_ASE_2"/>
    <property type="match status" value="1"/>
</dbReference>
<evidence type="ECO:0000256" key="7">
    <source>
        <dbReference type="SAM" id="MobiDB-lite"/>
    </source>
</evidence>
<dbReference type="GO" id="GO:0004067">
    <property type="term" value="F:asparaginase activity"/>
    <property type="evidence" value="ECO:0007669"/>
    <property type="project" value="UniProtKB-UniRule"/>
</dbReference>
<dbReference type="PRINTS" id="PR00139">
    <property type="entry name" value="ASNGLNASE"/>
</dbReference>
<gene>
    <name evidence="10" type="ORF">AKJ09_07675</name>
</gene>
<dbReference type="PATRIC" id="fig|1391654.3.peg.7784"/>
<dbReference type="FunFam" id="3.40.50.1170:FF:000001">
    <property type="entry name" value="L-asparaginase 2"/>
    <property type="match status" value="1"/>
</dbReference>
<dbReference type="AlphaFoldDB" id="A0A0K1Q5S4"/>
<dbReference type="InterPro" id="IPR040919">
    <property type="entry name" value="Asparaginase_C"/>
</dbReference>
<dbReference type="PIRSF" id="PIRSF500176">
    <property type="entry name" value="L_ASNase"/>
    <property type="match status" value="1"/>
</dbReference>